<gene>
    <name evidence="2" type="ORF">B5C34_14600</name>
</gene>
<protein>
    <recommendedName>
        <fullName evidence="1">Peptidoglycan binding-like domain-containing protein</fullName>
    </recommendedName>
</protein>
<dbReference type="InterPro" id="IPR002477">
    <property type="entry name" value="Peptidoglycan-bd-like"/>
</dbReference>
<organism evidence="2 3">
    <name type="scientific">Pacificimonas flava</name>
    <dbReference type="NCBI Taxonomy" id="1234595"/>
    <lineage>
        <taxon>Bacteria</taxon>
        <taxon>Pseudomonadati</taxon>
        <taxon>Pseudomonadota</taxon>
        <taxon>Alphaproteobacteria</taxon>
        <taxon>Sphingomonadales</taxon>
        <taxon>Sphingosinicellaceae</taxon>
        <taxon>Pacificimonas</taxon>
    </lineage>
</organism>
<accession>A0A219B087</accession>
<evidence type="ECO:0000313" key="2">
    <source>
        <dbReference type="EMBL" id="OWV31741.1"/>
    </source>
</evidence>
<dbReference type="InterPro" id="IPR036366">
    <property type="entry name" value="PGBDSf"/>
</dbReference>
<comment type="caution">
    <text evidence="2">The sequence shown here is derived from an EMBL/GenBank/DDBJ whole genome shotgun (WGS) entry which is preliminary data.</text>
</comment>
<name>A0A219B087_9SPHN</name>
<dbReference type="Gene3D" id="1.10.101.10">
    <property type="entry name" value="PGBD-like superfamily/PGBD"/>
    <property type="match status" value="1"/>
</dbReference>
<dbReference type="SUPFAM" id="SSF47090">
    <property type="entry name" value="PGBD-like"/>
    <property type="match status" value="1"/>
</dbReference>
<keyword evidence="3" id="KW-1185">Reference proteome</keyword>
<reference evidence="3" key="1">
    <citation type="submission" date="2017-05" db="EMBL/GenBank/DDBJ databases">
        <authorList>
            <person name="Lin X."/>
        </authorList>
    </citation>
    <scope>NUCLEOTIDE SEQUENCE [LARGE SCALE GENOMIC DNA]</scope>
    <source>
        <strain evidence="3">JLT2012</strain>
    </source>
</reference>
<dbReference type="Proteomes" id="UP000198462">
    <property type="component" value="Unassembled WGS sequence"/>
</dbReference>
<evidence type="ECO:0000259" key="1">
    <source>
        <dbReference type="Pfam" id="PF01471"/>
    </source>
</evidence>
<dbReference type="RefSeq" id="WP_088713538.1">
    <property type="nucleotide sequence ID" value="NZ_NFZT01000007.1"/>
</dbReference>
<dbReference type="AlphaFoldDB" id="A0A219B087"/>
<dbReference type="EMBL" id="NFZT01000007">
    <property type="protein sequence ID" value="OWV31741.1"/>
    <property type="molecule type" value="Genomic_DNA"/>
</dbReference>
<sequence length="243" mass="26017">MPSGTEMVELAKTRVGQRYDFVVVPKNNPKWPGPWDCAEFLSWLVYQVSGTKYLYGCIDNNSDPALADAFTGAWKTDSLVRGARIPVPAAVRTIGGILLRFPKSGRMGHVALSDGYGSLLEAHSRKAGVTGDRSPEQRRWDIGILIPGFTYTETDYEFAGVSPQIYRLGASAMGSETVKAIQAALQEAGVDPGPIDGIYGPNTASAVGAFQAQKGLLVDGEVGPETAAILKIKLSTNQRPTDN</sequence>
<dbReference type="OrthoDB" id="3078754at2"/>
<dbReference type="InterPro" id="IPR036365">
    <property type="entry name" value="PGBD-like_sf"/>
</dbReference>
<dbReference type="Pfam" id="PF01471">
    <property type="entry name" value="PG_binding_1"/>
    <property type="match status" value="1"/>
</dbReference>
<feature type="domain" description="Peptidoglycan binding-like" evidence="1">
    <location>
        <begin position="176"/>
        <end position="230"/>
    </location>
</feature>
<proteinExistence type="predicted"/>
<evidence type="ECO:0000313" key="3">
    <source>
        <dbReference type="Proteomes" id="UP000198462"/>
    </source>
</evidence>